<evidence type="ECO:0000313" key="2">
    <source>
        <dbReference type="EMBL" id="SFO16196.1"/>
    </source>
</evidence>
<sequence length="151" mass="16992">MPNMSVSERPEKSLAWNLHVELASRISAVRLGPDEGLLSEALSSLYQVFTEARRALAEHPPERSLTSDSLHQVVFRLLNDGLRPFLAKWHPLLDAHLERRPSRASQFEHERAWDQAGQLRAELAELQVLLRDATERLAELAGAGSLLMAVR</sequence>
<evidence type="ECO:0000256" key="1">
    <source>
        <dbReference type="SAM" id="Coils"/>
    </source>
</evidence>
<accession>A0A1I5EXT6</accession>
<reference evidence="2 3" key="1">
    <citation type="submission" date="2016-10" db="EMBL/GenBank/DDBJ databases">
        <authorList>
            <person name="de Groot N.N."/>
        </authorList>
    </citation>
    <scope>NUCLEOTIDE SEQUENCE [LARGE SCALE GENOMIC DNA]</scope>
    <source>
        <strain evidence="2 3">DSM 44637</strain>
    </source>
</reference>
<evidence type="ECO:0008006" key="4">
    <source>
        <dbReference type="Google" id="ProtNLM"/>
    </source>
</evidence>
<evidence type="ECO:0000313" key="3">
    <source>
        <dbReference type="Proteomes" id="UP000199137"/>
    </source>
</evidence>
<protein>
    <recommendedName>
        <fullName evidence="4">SAV-6107-like HEPN domain-containing protein</fullName>
    </recommendedName>
</protein>
<dbReference type="STRING" id="112413.SAMN05421854_101849"/>
<dbReference type="AlphaFoldDB" id="A0A1I5EXT6"/>
<organism evidence="2 3">
    <name type="scientific">Amycolatopsis rubida</name>
    <dbReference type="NCBI Taxonomy" id="112413"/>
    <lineage>
        <taxon>Bacteria</taxon>
        <taxon>Bacillati</taxon>
        <taxon>Actinomycetota</taxon>
        <taxon>Actinomycetes</taxon>
        <taxon>Pseudonocardiales</taxon>
        <taxon>Pseudonocardiaceae</taxon>
        <taxon>Amycolatopsis</taxon>
    </lineage>
</organism>
<name>A0A1I5EXT6_9PSEU</name>
<dbReference type="EMBL" id="FOWC01000001">
    <property type="protein sequence ID" value="SFO16196.1"/>
    <property type="molecule type" value="Genomic_DNA"/>
</dbReference>
<proteinExistence type="predicted"/>
<gene>
    <name evidence="2" type="ORF">SAMN05421854_101849</name>
</gene>
<dbReference type="Proteomes" id="UP000199137">
    <property type="component" value="Unassembled WGS sequence"/>
</dbReference>
<feature type="coiled-coil region" evidence="1">
    <location>
        <begin position="116"/>
        <end position="143"/>
    </location>
</feature>
<keyword evidence="1" id="KW-0175">Coiled coil</keyword>